<name>A0A0G3FH48_9ZZZZ</name>
<dbReference type="PANTHER" id="PTHR48081:SF30">
    <property type="entry name" value="ACETYL-HYDROLASE LIPR-RELATED"/>
    <property type="match status" value="1"/>
</dbReference>
<accession>A0A0G3FH48</accession>
<evidence type="ECO:0000256" key="1">
    <source>
        <dbReference type="ARBA" id="ARBA00022801"/>
    </source>
</evidence>
<dbReference type="InterPro" id="IPR029058">
    <property type="entry name" value="AB_hydrolase_fold"/>
</dbReference>
<reference evidence="3" key="1">
    <citation type="submission" date="2014-12" db="EMBL/GenBank/DDBJ databases">
        <title>Investigation of esterase diversity in environmental metagenomes.</title>
        <authorList>
            <person name="Popovic A."/>
            <person name="Tchigvintsev A."/>
            <person name="Nocek B."/>
            <person name="Hajighasemi M."/>
            <person name="Brown G."/>
            <person name="Xu X."/>
            <person name="Li H."/>
            <person name="Glinos J."/>
            <person name="Yim V."/>
            <person name="Pelletier E."/>
            <person name="Chernikova T.N."/>
            <person name="Golyshina O.V."/>
            <person name="Tran H."/>
            <person name="Le Paslier D."/>
            <person name="Yakimov M.M."/>
            <person name="Savchenko A."/>
            <person name="Golyshin P.N."/>
            <person name="Yakunin A.F."/>
        </authorList>
    </citation>
    <scope>NUCLEOTIDE SEQUENCE</scope>
</reference>
<evidence type="ECO:0000313" key="3">
    <source>
        <dbReference type="EMBL" id="AKJ87268.1"/>
    </source>
</evidence>
<dbReference type="InterPro" id="IPR013094">
    <property type="entry name" value="AB_hydrolase_3"/>
</dbReference>
<dbReference type="InterPro" id="IPR050300">
    <property type="entry name" value="GDXG_lipolytic_enzyme"/>
</dbReference>
<organism evidence="3">
    <name type="scientific">uncultured organism</name>
    <dbReference type="NCBI Taxonomy" id="155900"/>
    <lineage>
        <taxon>unclassified sequences</taxon>
        <taxon>environmental samples</taxon>
    </lineage>
</organism>
<keyword evidence="1" id="KW-0378">Hydrolase</keyword>
<dbReference type="EMBL" id="KP347773">
    <property type="protein sequence ID" value="AKJ87268.1"/>
    <property type="molecule type" value="Genomic_DNA"/>
</dbReference>
<dbReference type="Gene3D" id="3.40.50.1820">
    <property type="entry name" value="alpha/beta hydrolase"/>
    <property type="match status" value="1"/>
</dbReference>
<dbReference type="SUPFAM" id="SSF53474">
    <property type="entry name" value="alpha/beta-Hydrolases"/>
    <property type="match status" value="1"/>
</dbReference>
<sequence>MKRRSVLKVVLTSALIAALSVPAIATADRAADVIEGLPMAARTVPVPAGVSPEMAGLIGSRQVVAHAETPSSTGQWLALQAEFDAASLQGVARLLEMTGAQFAIEKVAGVTTYRVTPTTIAPRWADTVFVHVHGGAFVFNGGEAAMAEAIWMAHGLGVEVVSVDYRRPPLHPFPAATDDVIAVWQQVIKDHDPAKVAMFGTSAGGNLTLSTVLQLRDMGAPLPGAVMAGTPAVDLAQTSDSWITLQGLDPLGAREGVIEGTFDIYADGTDLTDPRLSPIYANLDDLPPTVLLTGTRDLLLSDTVRMHRALRASGVAADLHVYDGQSHGDYMTGFFVNAPETHDAWRELNTFFDLHLE</sequence>
<dbReference type="AlphaFoldDB" id="A0A0G3FH48"/>
<proteinExistence type="predicted"/>
<feature type="domain" description="Alpha/beta hydrolase fold-3" evidence="2">
    <location>
        <begin position="130"/>
        <end position="328"/>
    </location>
</feature>
<protein>
    <recommendedName>
        <fullName evidence="2">Alpha/beta hydrolase fold-3 domain-containing protein</fullName>
    </recommendedName>
</protein>
<evidence type="ECO:0000259" key="2">
    <source>
        <dbReference type="Pfam" id="PF07859"/>
    </source>
</evidence>
<dbReference type="Pfam" id="PF07859">
    <property type="entry name" value="Abhydrolase_3"/>
    <property type="match status" value="1"/>
</dbReference>
<dbReference type="PANTHER" id="PTHR48081">
    <property type="entry name" value="AB HYDROLASE SUPERFAMILY PROTEIN C4A8.06C"/>
    <property type="match status" value="1"/>
</dbReference>
<dbReference type="GO" id="GO:0004806">
    <property type="term" value="F:triacylglycerol lipase activity"/>
    <property type="evidence" value="ECO:0007669"/>
    <property type="project" value="TreeGrafter"/>
</dbReference>